<dbReference type="GO" id="GO:0032259">
    <property type="term" value="P:methylation"/>
    <property type="evidence" value="ECO:0007669"/>
    <property type="project" value="UniProtKB-KW"/>
</dbReference>
<protein>
    <submittedName>
        <fullName evidence="5">Uncharacterized protein</fullName>
    </submittedName>
</protein>
<evidence type="ECO:0000313" key="5">
    <source>
        <dbReference type="EMBL" id="CAL1390755.1"/>
    </source>
</evidence>
<evidence type="ECO:0000313" key="6">
    <source>
        <dbReference type="Proteomes" id="UP001497516"/>
    </source>
</evidence>
<evidence type="ECO:0000256" key="1">
    <source>
        <dbReference type="ARBA" id="ARBA00022603"/>
    </source>
</evidence>
<dbReference type="Pfam" id="PF03492">
    <property type="entry name" value="Methyltransf_7"/>
    <property type="match status" value="1"/>
</dbReference>
<evidence type="ECO:0000256" key="2">
    <source>
        <dbReference type="ARBA" id="ARBA00022679"/>
    </source>
</evidence>
<name>A0AAV2EZL2_9ROSI</name>
<dbReference type="SUPFAM" id="SSF53335">
    <property type="entry name" value="S-adenosyl-L-methionine-dependent methyltransferases"/>
    <property type="match status" value="1"/>
</dbReference>
<organism evidence="5 6">
    <name type="scientific">Linum trigynum</name>
    <dbReference type="NCBI Taxonomy" id="586398"/>
    <lineage>
        <taxon>Eukaryota</taxon>
        <taxon>Viridiplantae</taxon>
        <taxon>Streptophyta</taxon>
        <taxon>Embryophyta</taxon>
        <taxon>Tracheophyta</taxon>
        <taxon>Spermatophyta</taxon>
        <taxon>Magnoliopsida</taxon>
        <taxon>eudicotyledons</taxon>
        <taxon>Gunneridae</taxon>
        <taxon>Pentapetalae</taxon>
        <taxon>rosids</taxon>
        <taxon>fabids</taxon>
        <taxon>Malpighiales</taxon>
        <taxon>Linaceae</taxon>
        <taxon>Linum</taxon>
    </lineage>
</organism>
<evidence type="ECO:0000256" key="4">
    <source>
        <dbReference type="ARBA" id="ARBA00022842"/>
    </source>
</evidence>
<dbReference type="InterPro" id="IPR029063">
    <property type="entry name" value="SAM-dependent_MTases_sf"/>
</dbReference>
<proteinExistence type="predicted"/>
<keyword evidence="6" id="KW-1185">Reference proteome</keyword>
<dbReference type="Gene3D" id="3.40.50.150">
    <property type="entry name" value="Vaccinia Virus protein VP39"/>
    <property type="match status" value="1"/>
</dbReference>
<dbReference type="PANTHER" id="PTHR31009">
    <property type="entry name" value="S-ADENOSYL-L-METHIONINE:CARBOXYL METHYLTRANSFERASE FAMILY PROTEIN"/>
    <property type="match status" value="1"/>
</dbReference>
<evidence type="ECO:0000256" key="3">
    <source>
        <dbReference type="ARBA" id="ARBA00022723"/>
    </source>
</evidence>
<keyword evidence="2" id="KW-0808">Transferase</keyword>
<accession>A0AAV2EZL2</accession>
<dbReference type="GO" id="GO:0008168">
    <property type="term" value="F:methyltransferase activity"/>
    <property type="evidence" value="ECO:0007669"/>
    <property type="project" value="UniProtKB-KW"/>
</dbReference>
<dbReference type="InterPro" id="IPR042086">
    <property type="entry name" value="MeTrfase_capping"/>
</dbReference>
<dbReference type="Gene3D" id="1.10.1200.270">
    <property type="entry name" value="Methyltransferase, alpha-helical capping domain"/>
    <property type="match status" value="1"/>
</dbReference>
<dbReference type="Proteomes" id="UP001497516">
    <property type="component" value="Chromosome 5"/>
</dbReference>
<dbReference type="EMBL" id="OZ034818">
    <property type="protein sequence ID" value="CAL1390755.1"/>
    <property type="molecule type" value="Genomic_DNA"/>
</dbReference>
<dbReference type="GO" id="GO:0046872">
    <property type="term" value="F:metal ion binding"/>
    <property type="evidence" value="ECO:0007669"/>
    <property type="project" value="UniProtKB-KW"/>
</dbReference>
<keyword evidence="4" id="KW-0460">Magnesium</keyword>
<keyword evidence="3" id="KW-0479">Metal-binding</keyword>
<sequence>MEVGAMLHMNGGVGETSYAMNSLFQHRVILMTLPVIEEAISELCSASFPGALLAMADLGCSSGTNALLVAPELLKAVSRMCGELGYHLPEFQIFLNDLSGNDFNTVFRFTERFQKEYLRRLNHEQQQIFSVFFNGVTGSFYDRLFPTNSLHLVHSSYSLHWLSQVPPGLEGENKGNIYMASSSPESVLEAYYEQFQRDFFSFLSCRSRELVVGGRMVLTFLGRRSEDRASRECCYLWELLSIVLNQMASSGTIDQEKLDSFNIPQYTPSPTEVEAQVVKQGSFAINRLEVSTVSWDQASCNSTTADELSHENVGRDMAKCMRAVAEPLLVSQFGSSGEEVIDEIFRRYAAVISERMAKEKPQVVNVIVSLTNCRF</sequence>
<dbReference type="InterPro" id="IPR005299">
    <property type="entry name" value="MeTrfase_7"/>
</dbReference>
<keyword evidence="1" id="KW-0489">Methyltransferase</keyword>
<reference evidence="5 6" key="1">
    <citation type="submission" date="2024-04" db="EMBL/GenBank/DDBJ databases">
        <authorList>
            <person name="Fracassetti M."/>
        </authorList>
    </citation>
    <scope>NUCLEOTIDE SEQUENCE [LARGE SCALE GENOMIC DNA]</scope>
</reference>
<dbReference type="AlphaFoldDB" id="A0AAV2EZL2"/>
<gene>
    <name evidence="5" type="ORF">LTRI10_LOCUS31517</name>
</gene>